<evidence type="ECO:0000256" key="2">
    <source>
        <dbReference type="SAM" id="MobiDB-lite"/>
    </source>
</evidence>
<dbReference type="Pfam" id="PF03107">
    <property type="entry name" value="C1_2"/>
    <property type="match status" value="3"/>
</dbReference>
<evidence type="ECO:0000313" key="5">
    <source>
        <dbReference type="EMBL" id="JAU99845.1"/>
    </source>
</evidence>
<feature type="compositionally biased region" description="Basic and acidic residues" evidence="2">
    <location>
        <begin position="9"/>
        <end position="21"/>
    </location>
</feature>
<dbReference type="Pfam" id="PF22926">
    <property type="entry name" value="C1-like_CT"/>
    <property type="match status" value="1"/>
</dbReference>
<dbReference type="InterPro" id="IPR053192">
    <property type="entry name" value="Vacuole_Formation_Reg"/>
</dbReference>
<feature type="domain" description="DC1" evidence="3">
    <location>
        <begin position="171"/>
        <end position="198"/>
    </location>
</feature>
<keyword evidence="1" id="KW-0677">Repeat</keyword>
<evidence type="ECO:0008006" key="6">
    <source>
        <dbReference type="Google" id="ProtNLM"/>
    </source>
</evidence>
<name>A0A1J3K5D3_NOCCA</name>
<feature type="domain" description="DC1" evidence="3">
    <location>
        <begin position="351"/>
        <end position="399"/>
    </location>
</feature>
<dbReference type="SUPFAM" id="SSF57889">
    <property type="entry name" value="Cysteine-rich domain"/>
    <property type="match status" value="5"/>
</dbReference>
<dbReference type="InterPro" id="IPR046349">
    <property type="entry name" value="C1-like_sf"/>
</dbReference>
<feature type="region of interest" description="Disordered" evidence="2">
    <location>
        <begin position="1"/>
        <end position="22"/>
    </location>
</feature>
<dbReference type="InterPro" id="IPR054483">
    <property type="entry name" value="DC1-like_CT"/>
</dbReference>
<feature type="domain" description="DC1-like C-terminal" evidence="4">
    <location>
        <begin position="602"/>
        <end position="653"/>
    </location>
</feature>
<organism evidence="5">
    <name type="scientific">Noccaea caerulescens</name>
    <name type="common">Alpine penny-cress</name>
    <name type="synonym">Thlaspi caerulescens</name>
    <dbReference type="NCBI Taxonomy" id="107243"/>
    <lineage>
        <taxon>Eukaryota</taxon>
        <taxon>Viridiplantae</taxon>
        <taxon>Streptophyta</taxon>
        <taxon>Embryophyta</taxon>
        <taxon>Tracheophyta</taxon>
        <taxon>Spermatophyta</taxon>
        <taxon>Magnoliopsida</taxon>
        <taxon>eudicotyledons</taxon>
        <taxon>Gunneridae</taxon>
        <taxon>Pentapetalae</taxon>
        <taxon>rosids</taxon>
        <taxon>malvids</taxon>
        <taxon>Brassicales</taxon>
        <taxon>Brassicaceae</taxon>
        <taxon>Coluteocarpeae</taxon>
        <taxon>Noccaea</taxon>
    </lineage>
</organism>
<dbReference type="EMBL" id="GEVM01006093">
    <property type="protein sequence ID" value="JAU99845.1"/>
    <property type="molecule type" value="Transcribed_RNA"/>
</dbReference>
<gene>
    <name evidence="5" type="ORF">MP_TR9697_c0_g1_i1_g.29335</name>
</gene>
<evidence type="ECO:0000256" key="1">
    <source>
        <dbReference type="ARBA" id="ARBA00022737"/>
    </source>
</evidence>
<evidence type="ECO:0000259" key="4">
    <source>
        <dbReference type="Pfam" id="PF22926"/>
    </source>
</evidence>
<accession>A0A1J3K5D3</accession>
<dbReference type="InterPro" id="IPR004146">
    <property type="entry name" value="DC1"/>
</dbReference>
<protein>
    <recommendedName>
        <fullName evidence="6">Phorbol-ester/DAG-type domain-containing protein</fullName>
    </recommendedName>
</protein>
<dbReference type="AlphaFoldDB" id="A0A1J3K5D3"/>
<sequence>MRRFKKTKAVKDKDVGGDERGRRRCMVSDPGQSHSLFRGAGYKIKHDCFACGENSVVDENRFVHDGEMFNVENLENLFTYKSYVEQLEASRFHYYCTKCDIEFHSECSQFPSKMIHPYHPQHPLTFTFLNYETGIMADTSYREFYKVLASFELELSEYLKTIEPKSNIIFDKCTWCRNDLGEWFYRCSICNFSLDLRCSTNIPPLAIKNPKSHHHSLALLPRPLSFPCDACGLINVSEPSYACYLCNYVVHQCCVDLPRVIKITRHPHRLSHTPCLPTKVSTCRVCYKNVDIRYGQYSCSHEDCCYVVHSKCATHENIWDGRELVWEPDESYQTEDMAPFVKVGGDLIEHFCHDHHVLRLEKSVGDSEKQCDACIRPIGSHAHFYSCIECDFFLHEACANLPRKLDHALHKHPLFLDSASLCEQYRQELICFACSRFSSGWKYKCKEIGCTSRCQLDINCILLPECFTHKSHEEHLLFISASCNADDKVLCQGCKESVHHGHGYQYHLHCTLCEFALCYKCATIPDEIYHKYDEHPLFLCYGKSGVEDDVVWWCEVCEKRLDPTEWFYTTNSSDQSCTTTHHGCLFGDSALFKAGHIFSDHVEVVGNDSCSRPICGMCHRRCRHSVYFKVDGNKRSHVSFLDEVTLLCSVRCLSNTRWRRSSRRTSLYQRRFDSVTRKEPYSLHLG</sequence>
<dbReference type="PANTHER" id="PTHR32410">
    <property type="entry name" value="CYSTEINE/HISTIDINE-RICH C1 DOMAIN FAMILY PROTEIN"/>
    <property type="match status" value="1"/>
</dbReference>
<proteinExistence type="predicted"/>
<dbReference type="PANTHER" id="PTHR32410:SF168">
    <property type="entry name" value="CYSTEINE_HISTIDINE-RICH C1 DOMAIN FAMILY PROTEIN"/>
    <property type="match status" value="1"/>
</dbReference>
<feature type="domain" description="DC1" evidence="3">
    <location>
        <begin position="211"/>
        <end position="255"/>
    </location>
</feature>
<evidence type="ECO:0000259" key="3">
    <source>
        <dbReference type="Pfam" id="PF03107"/>
    </source>
</evidence>
<reference evidence="5" key="1">
    <citation type="submission" date="2016-07" db="EMBL/GenBank/DDBJ databases">
        <title>De novo transcriptome assembly of four accessions of the metal hyperaccumulator plant Noccaea caerulescens.</title>
        <authorList>
            <person name="Blande D."/>
            <person name="Halimaa P."/>
            <person name="Tervahauta A.I."/>
            <person name="Aarts M.G."/>
            <person name="Karenlampi S.O."/>
        </authorList>
    </citation>
    <scope>NUCLEOTIDE SEQUENCE</scope>
</reference>